<dbReference type="AlphaFoldDB" id="A0A0G1XX80"/>
<sequence>MQPITQFIAQTTDLSRRAAEVEVRDGRVRVNGKKALLGARVDPLKDRV</sequence>
<feature type="non-terminal residue" evidence="3">
    <location>
        <position position="48"/>
    </location>
</feature>
<dbReference type="Gene3D" id="3.10.290.10">
    <property type="entry name" value="RNA-binding S4 domain"/>
    <property type="match status" value="1"/>
</dbReference>
<evidence type="ECO:0000313" key="3">
    <source>
        <dbReference type="EMBL" id="KKW35520.1"/>
    </source>
</evidence>
<feature type="domain" description="RNA-binding S4" evidence="2">
    <location>
        <begin position="14"/>
        <end position="43"/>
    </location>
</feature>
<accession>A0A0G1XX80</accession>
<evidence type="ECO:0000259" key="2">
    <source>
        <dbReference type="Pfam" id="PF01479"/>
    </source>
</evidence>
<gene>
    <name evidence="3" type="ORF">UY81_C0039G0001</name>
</gene>
<dbReference type="Pfam" id="PF01479">
    <property type="entry name" value="S4"/>
    <property type="match status" value="1"/>
</dbReference>
<comment type="caution">
    <text evidence="3">The sequence shown here is derived from an EMBL/GenBank/DDBJ whole genome shotgun (WGS) entry which is preliminary data.</text>
</comment>
<reference evidence="3 4" key="1">
    <citation type="journal article" date="2015" name="Nature">
        <title>rRNA introns, odd ribosomes, and small enigmatic genomes across a large radiation of phyla.</title>
        <authorList>
            <person name="Brown C.T."/>
            <person name="Hug L.A."/>
            <person name="Thomas B.C."/>
            <person name="Sharon I."/>
            <person name="Castelle C.J."/>
            <person name="Singh A."/>
            <person name="Wilkins M.J."/>
            <person name="Williams K.H."/>
            <person name="Banfield J.F."/>
        </authorList>
    </citation>
    <scope>NUCLEOTIDE SEQUENCE [LARGE SCALE GENOMIC DNA]</scope>
</reference>
<dbReference type="PROSITE" id="PS50889">
    <property type="entry name" value="S4"/>
    <property type="match status" value="1"/>
</dbReference>
<name>A0A0G1XX80_9BACT</name>
<protein>
    <recommendedName>
        <fullName evidence="2">RNA-binding S4 domain-containing protein</fullName>
    </recommendedName>
</protein>
<keyword evidence="1" id="KW-0694">RNA-binding</keyword>
<proteinExistence type="predicted"/>
<organism evidence="3 4">
    <name type="scientific">Candidatus Giovannonibacteria bacterium GW2011_GWA2_53_7</name>
    <dbReference type="NCBI Taxonomy" id="1618650"/>
    <lineage>
        <taxon>Bacteria</taxon>
        <taxon>Candidatus Giovannoniibacteriota</taxon>
    </lineage>
</organism>
<dbReference type="EMBL" id="LCRM01000039">
    <property type="protein sequence ID" value="KKW35520.1"/>
    <property type="molecule type" value="Genomic_DNA"/>
</dbReference>
<evidence type="ECO:0000256" key="1">
    <source>
        <dbReference type="PROSITE-ProRule" id="PRU00182"/>
    </source>
</evidence>
<dbReference type="GO" id="GO:0003723">
    <property type="term" value="F:RNA binding"/>
    <property type="evidence" value="ECO:0007669"/>
    <property type="project" value="UniProtKB-KW"/>
</dbReference>
<dbReference type="SUPFAM" id="SSF55174">
    <property type="entry name" value="Alpha-L RNA-binding motif"/>
    <property type="match status" value="1"/>
</dbReference>
<dbReference type="Proteomes" id="UP000034290">
    <property type="component" value="Unassembled WGS sequence"/>
</dbReference>
<evidence type="ECO:0000313" key="4">
    <source>
        <dbReference type="Proteomes" id="UP000034290"/>
    </source>
</evidence>
<dbReference type="InterPro" id="IPR002942">
    <property type="entry name" value="S4_RNA-bd"/>
</dbReference>
<dbReference type="InterPro" id="IPR036986">
    <property type="entry name" value="S4_RNA-bd_sf"/>
</dbReference>